<feature type="domain" description="Mechanosensitive ion channel MscS" evidence="3">
    <location>
        <begin position="397"/>
        <end position="470"/>
    </location>
</feature>
<dbReference type="GO" id="GO:0055085">
    <property type="term" value="P:transmembrane transport"/>
    <property type="evidence" value="ECO:0007669"/>
    <property type="project" value="InterPro"/>
</dbReference>
<reference evidence="4 5" key="1">
    <citation type="journal article" date="2024" name="Nat. Commun.">
        <title>Phylogenomics reveals the evolutionary origins of lichenization in chlorophyte algae.</title>
        <authorList>
            <person name="Puginier C."/>
            <person name="Libourel C."/>
            <person name="Otte J."/>
            <person name="Skaloud P."/>
            <person name="Haon M."/>
            <person name="Grisel S."/>
            <person name="Petersen M."/>
            <person name="Berrin J.G."/>
            <person name="Delaux P.M."/>
            <person name="Dal Grande F."/>
            <person name="Keller J."/>
        </authorList>
    </citation>
    <scope>NUCLEOTIDE SEQUENCE [LARGE SCALE GENOMIC DNA]</scope>
    <source>
        <strain evidence="4 5">SAG 2145</strain>
    </source>
</reference>
<feature type="transmembrane region" description="Helical" evidence="2">
    <location>
        <begin position="316"/>
        <end position="340"/>
    </location>
</feature>
<feature type="compositionally biased region" description="Pro residues" evidence="1">
    <location>
        <begin position="553"/>
        <end position="567"/>
    </location>
</feature>
<dbReference type="Gene3D" id="1.10.287.1260">
    <property type="match status" value="1"/>
</dbReference>
<comment type="caution">
    <text evidence="4">The sequence shown here is derived from an EMBL/GenBank/DDBJ whole genome shotgun (WGS) entry which is preliminary data.</text>
</comment>
<keyword evidence="2" id="KW-0472">Membrane</keyword>
<dbReference type="PANTHER" id="PTHR30566:SF5">
    <property type="entry name" value="MECHANOSENSITIVE ION CHANNEL PROTEIN 1, MITOCHONDRIAL-RELATED"/>
    <property type="match status" value="1"/>
</dbReference>
<evidence type="ECO:0000313" key="4">
    <source>
        <dbReference type="EMBL" id="KAK9841388.1"/>
    </source>
</evidence>
<feature type="compositionally biased region" description="Low complexity" evidence="1">
    <location>
        <begin position="124"/>
        <end position="155"/>
    </location>
</feature>
<feature type="compositionally biased region" description="Basic and acidic residues" evidence="1">
    <location>
        <begin position="488"/>
        <end position="498"/>
    </location>
</feature>
<dbReference type="Pfam" id="PF00924">
    <property type="entry name" value="MS_channel_2nd"/>
    <property type="match status" value="1"/>
</dbReference>
<dbReference type="EMBL" id="JALJOS010000003">
    <property type="protein sequence ID" value="KAK9841388.1"/>
    <property type="molecule type" value="Genomic_DNA"/>
</dbReference>
<gene>
    <name evidence="4" type="ORF">WJX74_004961</name>
</gene>
<feature type="compositionally biased region" description="Polar residues" evidence="1">
    <location>
        <begin position="56"/>
        <end position="71"/>
    </location>
</feature>
<feature type="transmembrane region" description="Helical" evidence="2">
    <location>
        <begin position="270"/>
        <end position="296"/>
    </location>
</feature>
<evidence type="ECO:0000256" key="2">
    <source>
        <dbReference type="SAM" id="Phobius"/>
    </source>
</evidence>
<feature type="compositionally biased region" description="Low complexity" evidence="1">
    <location>
        <begin position="657"/>
        <end position="667"/>
    </location>
</feature>
<feature type="compositionally biased region" description="Polar residues" evidence="1">
    <location>
        <begin position="669"/>
        <end position="684"/>
    </location>
</feature>
<evidence type="ECO:0000259" key="3">
    <source>
        <dbReference type="Pfam" id="PF00924"/>
    </source>
</evidence>
<accession>A0AAW1S580</accession>
<feature type="compositionally biased region" description="Low complexity" evidence="1">
    <location>
        <begin position="803"/>
        <end position="812"/>
    </location>
</feature>
<feature type="region of interest" description="Disordered" evidence="1">
    <location>
        <begin position="479"/>
        <end position="812"/>
    </location>
</feature>
<dbReference type="GO" id="GO:0016020">
    <property type="term" value="C:membrane"/>
    <property type="evidence" value="ECO:0007669"/>
    <property type="project" value="InterPro"/>
</dbReference>
<name>A0AAW1S580_9CHLO</name>
<evidence type="ECO:0000313" key="5">
    <source>
        <dbReference type="Proteomes" id="UP001438707"/>
    </source>
</evidence>
<evidence type="ECO:0000256" key="1">
    <source>
        <dbReference type="SAM" id="MobiDB-lite"/>
    </source>
</evidence>
<keyword evidence="2" id="KW-0812">Transmembrane</keyword>
<feature type="region of interest" description="Disordered" evidence="1">
    <location>
        <begin position="108"/>
        <end position="164"/>
    </location>
</feature>
<feature type="compositionally biased region" description="Polar residues" evidence="1">
    <location>
        <begin position="612"/>
        <end position="641"/>
    </location>
</feature>
<feature type="compositionally biased region" description="Low complexity" evidence="1">
    <location>
        <begin position="572"/>
        <end position="591"/>
    </location>
</feature>
<dbReference type="Proteomes" id="UP001438707">
    <property type="component" value="Unassembled WGS sequence"/>
</dbReference>
<feature type="transmembrane region" description="Helical" evidence="2">
    <location>
        <begin position="361"/>
        <end position="391"/>
    </location>
</feature>
<feature type="compositionally biased region" description="Polar residues" evidence="1">
    <location>
        <begin position="790"/>
        <end position="800"/>
    </location>
</feature>
<organism evidence="4 5">
    <name type="scientific">Apatococcus lobatus</name>
    <dbReference type="NCBI Taxonomy" id="904363"/>
    <lineage>
        <taxon>Eukaryota</taxon>
        <taxon>Viridiplantae</taxon>
        <taxon>Chlorophyta</taxon>
        <taxon>core chlorophytes</taxon>
        <taxon>Trebouxiophyceae</taxon>
        <taxon>Chlorellales</taxon>
        <taxon>Chlorellaceae</taxon>
        <taxon>Apatococcus</taxon>
    </lineage>
</organism>
<feature type="compositionally biased region" description="Low complexity" evidence="1">
    <location>
        <begin position="686"/>
        <end position="702"/>
    </location>
</feature>
<dbReference type="InterPro" id="IPR006685">
    <property type="entry name" value="MscS_channel_2nd"/>
</dbReference>
<dbReference type="PANTHER" id="PTHR30566">
    <property type="entry name" value="YNAI-RELATED MECHANOSENSITIVE ION CHANNEL"/>
    <property type="match status" value="1"/>
</dbReference>
<protein>
    <recommendedName>
        <fullName evidence="3">Mechanosensitive ion channel MscS domain-containing protein</fullName>
    </recommendedName>
</protein>
<sequence length="864" mass="92053">MQYLPQSRPLSVSPGILRDSGVFLHTSTRPRGAKRLLQAHKPLLTTCLQIRCFSKPQPSKTRQQTRSQTRAHGTIDTDDYLSSYDSDDDNSIQHIQLGVGLRRHVMQHDGQGCWDPSEKHQQHQPDCQQQQQQQQLSSALHSSPAKSSPGHSSPGVAQERGKPEPPGIFARFRAALWAVWVSASAVPGAIGNAVGVTAGGFVGVLLSFLQSLLSRLKGTRAHRVTTRVKRDWAHAPRDTWGRIQWLWDQPILKQVRITLSMAQWTVRLPALLALVATQMGFLASQVSLPMLAPLLLGTGMLLRSIRANASFVFPRIGLLVVLMWVLWFANSVVQSTCVYLRRQGAIDGRISGAIITTSECAALLAAGIIVLSMLGVNVSALLLPAGIALAFAAKDLSHNFLAGFFLFAVQPFKLGDRVAVSYSSPAVGGGPPNSAWFEGIAEKTDLRYTVIKNGQRRLFMPNAAFITREFMVVDGPERRIPRAGRRGSKTDAVQDKAAAKGLAQAVSGPSDRPVWLNSPPYSDAGMAEPTPVAAQRVPQPRLPYIDRQGTSLPPAPHSWPPSEPAPPSQQLHGYPAAGPPAGAHPIQPPGHLQNGYPLPAPAMGPTCPWPTSDPTHPQHATPSRDQTSQIDSSDNGNNNQTSHASSSSEGQSGGVAAGWAPAASGPSMHTGSQQYPRSHPTSGPDSHPSQTTPSGPSHPTGTASGQSHHMQSAPALHILQPPEEAPDPQAGAGLHTSSGRTADSSEARPQAHSAGPSQPEQYSSSAAQGWPLQYPAGTSSAPAQAHDRWQQQQSEHSQGNLVAGTHAGSSSSSLRAAGYASLGYGSPPAAASLWLDNGHGYLWNQQTGQWATVNPIPPLQTPFT</sequence>
<feature type="region of interest" description="Disordered" evidence="1">
    <location>
        <begin position="55"/>
        <end position="87"/>
    </location>
</feature>
<proteinExistence type="predicted"/>
<feature type="compositionally biased region" description="Polar residues" evidence="1">
    <location>
        <begin position="735"/>
        <end position="744"/>
    </location>
</feature>
<keyword evidence="2" id="KW-1133">Transmembrane helix</keyword>
<feature type="compositionally biased region" description="Polar residues" evidence="1">
    <location>
        <begin position="755"/>
        <end position="767"/>
    </location>
</feature>
<dbReference type="AlphaFoldDB" id="A0AAW1S580"/>
<feature type="transmembrane region" description="Helical" evidence="2">
    <location>
        <begin position="168"/>
        <end position="187"/>
    </location>
</feature>
<keyword evidence="5" id="KW-1185">Reference proteome</keyword>